<evidence type="ECO:0000256" key="7">
    <source>
        <dbReference type="ARBA" id="ARBA00023015"/>
    </source>
</evidence>
<reference evidence="18 19" key="1">
    <citation type="journal article" date="2015" name="Genome Biol. Evol.">
        <title>Comparative Genomics of a Bacterivorous Green Alga Reveals Evolutionary Causalities and Consequences of Phago-Mixotrophic Mode of Nutrition.</title>
        <authorList>
            <person name="Burns J.A."/>
            <person name="Paasch A."/>
            <person name="Narechania A."/>
            <person name="Kim E."/>
        </authorList>
    </citation>
    <scope>NUCLEOTIDE SEQUENCE [LARGE SCALE GENOMIC DNA]</scope>
    <source>
        <strain evidence="18 19">PLY_AMNH</strain>
    </source>
</reference>
<dbReference type="Pfam" id="PF06203">
    <property type="entry name" value="CCT"/>
    <property type="match status" value="1"/>
</dbReference>
<dbReference type="PANTHER" id="PTHR46125">
    <property type="entry name" value="GATA TRANSCRIPTION FACTOR 28"/>
    <property type="match status" value="1"/>
</dbReference>
<keyword evidence="10" id="KW-0804">Transcription</keyword>
<feature type="domain" description="Tify" evidence="17">
    <location>
        <begin position="95"/>
        <end position="130"/>
    </location>
</feature>
<dbReference type="InterPro" id="IPR000679">
    <property type="entry name" value="Znf_GATA"/>
</dbReference>
<keyword evidence="6" id="KW-0862">Zinc</keyword>
<evidence type="ECO:0000256" key="1">
    <source>
        <dbReference type="ARBA" id="ARBA00002206"/>
    </source>
</evidence>
<evidence type="ECO:0000256" key="8">
    <source>
        <dbReference type="ARBA" id="ARBA00023125"/>
    </source>
</evidence>
<comment type="function">
    <text evidence="1">Transcriptional activator that specifically binds 5'-GATA-3' or 5'-GAT-3' motifs within gene promoters.</text>
</comment>
<keyword evidence="7" id="KW-0805">Transcription regulation</keyword>
<keyword evidence="9" id="KW-0010">Activator</keyword>
<keyword evidence="8" id="KW-0238">DNA-binding</keyword>
<evidence type="ECO:0000256" key="10">
    <source>
        <dbReference type="ARBA" id="ARBA00023163"/>
    </source>
</evidence>
<dbReference type="InterPro" id="IPR013088">
    <property type="entry name" value="Znf_NHR/GATA"/>
</dbReference>
<dbReference type="GO" id="GO:0043565">
    <property type="term" value="F:sequence-specific DNA binding"/>
    <property type="evidence" value="ECO:0007669"/>
    <property type="project" value="InterPro"/>
</dbReference>
<dbReference type="SUPFAM" id="SSF57716">
    <property type="entry name" value="Glucocorticoid receptor-like (DNA-binding domain)"/>
    <property type="match status" value="1"/>
</dbReference>
<evidence type="ECO:0000259" key="16">
    <source>
        <dbReference type="PROSITE" id="PS51017"/>
    </source>
</evidence>
<dbReference type="InterPro" id="IPR010399">
    <property type="entry name" value="Tify_dom"/>
</dbReference>
<dbReference type="Gene3D" id="3.30.50.10">
    <property type="entry name" value="Erythroid Transcription Factor GATA-1, subunit A"/>
    <property type="match status" value="1"/>
</dbReference>
<evidence type="ECO:0000256" key="2">
    <source>
        <dbReference type="ARBA" id="ARBA00004123"/>
    </source>
</evidence>
<dbReference type="InterPro" id="IPR010402">
    <property type="entry name" value="CCT_domain"/>
</dbReference>
<keyword evidence="11 13" id="KW-0539">Nucleus</keyword>
<feature type="compositionally biased region" description="Basic and acidic residues" evidence="14">
    <location>
        <begin position="140"/>
        <end position="152"/>
    </location>
</feature>
<dbReference type="InterPro" id="IPR045280">
    <property type="entry name" value="TIFY-like"/>
</dbReference>
<evidence type="ECO:0000256" key="6">
    <source>
        <dbReference type="ARBA" id="ARBA00022833"/>
    </source>
</evidence>
<dbReference type="PROSITE" id="PS51320">
    <property type="entry name" value="TIFY"/>
    <property type="match status" value="1"/>
</dbReference>
<dbReference type="PROSITE" id="PS51017">
    <property type="entry name" value="CCT"/>
    <property type="match status" value="1"/>
</dbReference>
<feature type="domain" description="GATA-type" evidence="15">
    <location>
        <begin position="231"/>
        <end position="288"/>
    </location>
</feature>
<evidence type="ECO:0000256" key="11">
    <source>
        <dbReference type="ARBA" id="ARBA00023242"/>
    </source>
</evidence>
<evidence type="ECO:0000313" key="19">
    <source>
        <dbReference type="Proteomes" id="UP001190700"/>
    </source>
</evidence>
<feature type="compositionally biased region" description="Pro residues" evidence="14">
    <location>
        <begin position="400"/>
        <end position="413"/>
    </location>
</feature>
<dbReference type="Pfam" id="PF00320">
    <property type="entry name" value="GATA"/>
    <property type="match status" value="1"/>
</dbReference>
<evidence type="ECO:0000256" key="5">
    <source>
        <dbReference type="ARBA" id="ARBA00022771"/>
    </source>
</evidence>
<dbReference type="SMART" id="SM00401">
    <property type="entry name" value="ZnF_GATA"/>
    <property type="match status" value="1"/>
</dbReference>
<feature type="compositionally biased region" description="Low complexity" evidence="14">
    <location>
        <begin position="379"/>
        <end position="393"/>
    </location>
</feature>
<feature type="region of interest" description="Disordered" evidence="14">
    <location>
        <begin position="135"/>
        <end position="173"/>
    </location>
</feature>
<evidence type="ECO:0000313" key="18">
    <source>
        <dbReference type="EMBL" id="KAK3237424.1"/>
    </source>
</evidence>
<gene>
    <name evidence="18" type="ORF">CYMTET_52501</name>
</gene>
<keyword evidence="4" id="KW-0479">Metal-binding</keyword>
<feature type="region of interest" description="Disordered" evidence="14">
    <location>
        <begin position="363"/>
        <end position="413"/>
    </location>
</feature>
<dbReference type="GO" id="GO:0008270">
    <property type="term" value="F:zinc ion binding"/>
    <property type="evidence" value="ECO:0007669"/>
    <property type="project" value="UniProtKB-KW"/>
</dbReference>
<feature type="region of interest" description="Disordered" evidence="14">
    <location>
        <begin position="196"/>
        <end position="226"/>
    </location>
</feature>
<comment type="similarity">
    <text evidence="3">Belongs to the type IV zinc-finger family. Class C subfamily.</text>
</comment>
<dbReference type="PROSITE" id="PS50114">
    <property type="entry name" value="GATA_ZN_FINGER_2"/>
    <property type="match status" value="1"/>
</dbReference>
<comment type="caution">
    <text evidence="18">The sequence shown here is derived from an EMBL/GenBank/DDBJ whole genome shotgun (WGS) entry which is preliminary data.</text>
</comment>
<dbReference type="Proteomes" id="UP001190700">
    <property type="component" value="Unassembled WGS sequence"/>
</dbReference>
<evidence type="ECO:0000256" key="3">
    <source>
        <dbReference type="ARBA" id="ARBA00007722"/>
    </source>
</evidence>
<keyword evidence="5 12" id="KW-0863">Zinc-finger</keyword>
<evidence type="ECO:0000256" key="14">
    <source>
        <dbReference type="SAM" id="MobiDB-lite"/>
    </source>
</evidence>
<sequence length="413" mass="43328">MDLSEGANQQGMGDGVDTAHMYAAGGQARAYMVQNQMEWAAEASAAAAHSRAAEVQQALLAAPDRAGAVQSLVSAAVQSAVDGRPAANAVPASVSDPSLKSLTLNYQGDQWVFEAVHPEKFHLIMRILAGPRTTGADGAARLESKGSSKHSTELPARMPQSQRLHSLARFRNKRKERRYDKRIRYTVRKEVAQKMHRNKGQFASARSVDGAEASGSVLGEDGERLPGGVERTCKHCGAAEGSTPMMRRGPDGPRTLCNACGLMWANKNKLRDLSKVANSCRGGSTPGRGRSAQAVAASQAAQAAQAMAVAYPQQLQSDGMPAPTSMSVLMESVDMAPGGEAGQPDSIPGHLAESLTNDIQENVEAGEPQAMPATLTDSMPAPLEAAPEAMQQPLEGQPSAPAPTEPPANLPGP</sequence>
<dbReference type="GO" id="GO:0006355">
    <property type="term" value="P:regulation of DNA-templated transcription"/>
    <property type="evidence" value="ECO:0007669"/>
    <property type="project" value="InterPro"/>
</dbReference>
<dbReference type="GO" id="GO:0005634">
    <property type="term" value="C:nucleus"/>
    <property type="evidence" value="ECO:0007669"/>
    <property type="project" value="UniProtKB-SubCell"/>
</dbReference>
<evidence type="ECO:0000256" key="4">
    <source>
        <dbReference type="ARBA" id="ARBA00022723"/>
    </source>
</evidence>
<evidence type="ECO:0000259" key="17">
    <source>
        <dbReference type="PROSITE" id="PS51320"/>
    </source>
</evidence>
<dbReference type="EMBL" id="LGRX02034600">
    <property type="protein sequence ID" value="KAK3237424.1"/>
    <property type="molecule type" value="Genomic_DNA"/>
</dbReference>
<keyword evidence="19" id="KW-1185">Reference proteome</keyword>
<evidence type="ECO:0000256" key="12">
    <source>
        <dbReference type="PROSITE-ProRule" id="PRU00094"/>
    </source>
</evidence>
<proteinExistence type="inferred from homology"/>
<evidence type="ECO:0000259" key="15">
    <source>
        <dbReference type="PROSITE" id="PS50114"/>
    </source>
</evidence>
<name>A0AAE0BKK6_9CHLO</name>
<evidence type="ECO:0000256" key="13">
    <source>
        <dbReference type="PROSITE-ProRule" id="PRU00357"/>
    </source>
</evidence>
<feature type="domain" description="CCT" evidence="16">
    <location>
        <begin position="163"/>
        <end position="205"/>
    </location>
</feature>
<comment type="subcellular location">
    <subcellularLocation>
        <location evidence="2 13">Nucleus</location>
    </subcellularLocation>
</comment>
<dbReference type="PANTHER" id="PTHR46125:SF27">
    <property type="entry name" value="GATA TRANSCRIPTION FACTOR 28"/>
    <property type="match status" value="1"/>
</dbReference>
<dbReference type="CDD" id="cd00202">
    <property type="entry name" value="ZnF_GATA"/>
    <property type="match status" value="1"/>
</dbReference>
<organism evidence="18 19">
    <name type="scientific">Cymbomonas tetramitiformis</name>
    <dbReference type="NCBI Taxonomy" id="36881"/>
    <lineage>
        <taxon>Eukaryota</taxon>
        <taxon>Viridiplantae</taxon>
        <taxon>Chlorophyta</taxon>
        <taxon>Pyramimonadophyceae</taxon>
        <taxon>Pyramimonadales</taxon>
        <taxon>Pyramimonadaceae</taxon>
        <taxon>Cymbomonas</taxon>
    </lineage>
</organism>
<dbReference type="PROSITE" id="PS00344">
    <property type="entry name" value="GATA_ZN_FINGER_1"/>
    <property type="match status" value="1"/>
</dbReference>
<protein>
    <submittedName>
        <fullName evidence="18">Uncharacterized protein</fullName>
    </submittedName>
</protein>
<evidence type="ECO:0000256" key="9">
    <source>
        <dbReference type="ARBA" id="ARBA00023159"/>
    </source>
</evidence>
<dbReference type="AlphaFoldDB" id="A0AAE0BKK6"/>
<accession>A0AAE0BKK6</accession>